<dbReference type="HOGENOM" id="CLU_029881_1_1_1"/>
<dbReference type="STRING" id="653667.S9XK11"/>
<proteinExistence type="predicted"/>
<dbReference type="GO" id="GO:0008104">
    <property type="term" value="P:intracellular protein localization"/>
    <property type="evidence" value="ECO:0007669"/>
    <property type="project" value="TreeGrafter"/>
</dbReference>
<protein>
    <submittedName>
        <fullName evidence="2">Regulator-G-protein signaling domain-containing protein</fullName>
    </submittedName>
</protein>
<dbReference type="Proteomes" id="UP000015464">
    <property type="component" value="Unassembled WGS sequence"/>
</dbReference>
<keyword evidence="1" id="KW-1133">Transmembrane helix</keyword>
<feature type="transmembrane region" description="Helical" evidence="1">
    <location>
        <begin position="315"/>
        <end position="338"/>
    </location>
</feature>
<dbReference type="Gene3D" id="1.10.167.10">
    <property type="entry name" value="Regulator of G-protein Signalling 4, domain 2"/>
    <property type="match status" value="1"/>
</dbReference>
<dbReference type="InterPro" id="IPR036305">
    <property type="entry name" value="RGS_sf"/>
</dbReference>
<evidence type="ECO:0000256" key="1">
    <source>
        <dbReference type="SAM" id="Phobius"/>
    </source>
</evidence>
<organism evidence="2 3">
    <name type="scientific">Schizosaccharomyces cryophilus (strain OY26 / ATCC MYA-4695 / CBS 11777 / NBRC 106824 / NRRL Y48691)</name>
    <name type="common">Fission yeast</name>
    <dbReference type="NCBI Taxonomy" id="653667"/>
    <lineage>
        <taxon>Eukaryota</taxon>
        <taxon>Fungi</taxon>
        <taxon>Dikarya</taxon>
        <taxon>Ascomycota</taxon>
        <taxon>Taphrinomycotina</taxon>
        <taxon>Schizosaccharomycetes</taxon>
        <taxon>Schizosaccharomycetales</taxon>
        <taxon>Schizosaccharomycetaceae</taxon>
        <taxon>Schizosaccharomyces</taxon>
    </lineage>
</organism>
<dbReference type="EMBL" id="KE546988">
    <property type="protein sequence ID" value="EPY54041.1"/>
    <property type="molecule type" value="Genomic_DNA"/>
</dbReference>
<evidence type="ECO:0000313" key="2">
    <source>
        <dbReference type="EMBL" id="EPY54041.1"/>
    </source>
</evidence>
<dbReference type="GeneID" id="25038252"/>
<keyword evidence="1" id="KW-0812">Transmembrane</keyword>
<sequence>MNNRIPNVYDVLTKRCSAPLNIYNFYLYVRNEEHGINFFDMWLDIGLLDILTRIHFQELEKSHSIATQSSSTLGLNGSRVRTSNPSNVSYGFLDDYYLPNFGPLFTEDMLNVQALDPPALFHNKDRASYLKDIYSYNYTKPFLPSNSMFTQDQLSAFRQKLANRYLTKESPFRVSFPSRLVNPLENASKDQMISNPNLFEGIHSYIFHYILKPAYARFLEKRMKHNISTSSYAIRFLIGYTTTFAAYWLGFCGIFLEYSRKVRVWTLLPFFIGFYNLTCSWFCFDPLLAFVGYFETKTLRFSRIENKKVRHHLQFKAFYAGLLIAAFVAANTAIFSSVPSVRL</sequence>
<name>S9XK11_SCHCR</name>
<dbReference type="eggNOG" id="ENOG502QRI8">
    <property type="taxonomic scope" value="Eukaryota"/>
</dbReference>
<dbReference type="RefSeq" id="XP_013021653.1">
    <property type="nucleotide sequence ID" value="XM_013166199.1"/>
</dbReference>
<feature type="transmembrane region" description="Helical" evidence="1">
    <location>
        <begin position="268"/>
        <end position="294"/>
    </location>
</feature>
<dbReference type="OMA" id="WAPIREP"/>
<feature type="transmembrane region" description="Helical" evidence="1">
    <location>
        <begin position="232"/>
        <end position="256"/>
    </location>
</feature>
<dbReference type="PANTHER" id="PTHR13155:SF1">
    <property type="entry name" value="A-KINASE ANCHOR PROTEIN 10, MITOCHONDRIAL"/>
    <property type="match status" value="1"/>
</dbReference>
<dbReference type="AlphaFoldDB" id="S9XK11"/>
<dbReference type="OrthoDB" id="5584247at2759"/>
<keyword evidence="1" id="KW-0472">Membrane</keyword>
<gene>
    <name evidence="2" type="ORF">SPOG_03935</name>
</gene>
<dbReference type="PANTHER" id="PTHR13155">
    <property type="entry name" value="A-KINASE ANCHOR PROTEINS"/>
    <property type="match status" value="1"/>
</dbReference>
<reference evidence="2 3" key="1">
    <citation type="journal article" date="2011" name="Science">
        <title>Comparative functional genomics of the fission yeasts.</title>
        <authorList>
            <person name="Rhind N."/>
            <person name="Chen Z."/>
            <person name="Yassour M."/>
            <person name="Thompson D.A."/>
            <person name="Haas B.J."/>
            <person name="Habib N."/>
            <person name="Wapinski I."/>
            <person name="Roy S."/>
            <person name="Lin M.F."/>
            <person name="Heiman D.I."/>
            <person name="Young S.K."/>
            <person name="Furuya K."/>
            <person name="Guo Y."/>
            <person name="Pidoux A."/>
            <person name="Chen H.M."/>
            <person name="Robbertse B."/>
            <person name="Goldberg J.M."/>
            <person name="Aoki K."/>
            <person name="Bayne E.H."/>
            <person name="Berlin A.M."/>
            <person name="Desjardins C.A."/>
            <person name="Dobbs E."/>
            <person name="Dukaj L."/>
            <person name="Fan L."/>
            <person name="FitzGerald M.G."/>
            <person name="French C."/>
            <person name="Gujja S."/>
            <person name="Hansen K."/>
            <person name="Keifenheim D."/>
            <person name="Levin J.Z."/>
            <person name="Mosher R.A."/>
            <person name="Mueller C.A."/>
            <person name="Pfiffner J."/>
            <person name="Priest M."/>
            <person name="Russ C."/>
            <person name="Smialowska A."/>
            <person name="Swoboda P."/>
            <person name="Sykes S.M."/>
            <person name="Vaughn M."/>
            <person name="Vengrova S."/>
            <person name="Yoder R."/>
            <person name="Zeng Q."/>
            <person name="Allshire R."/>
            <person name="Baulcombe D."/>
            <person name="Birren B.W."/>
            <person name="Brown W."/>
            <person name="Ekwall K."/>
            <person name="Kellis M."/>
            <person name="Leatherwood J."/>
            <person name="Levin H."/>
            <person name="Margalit H."/>
            <person name="Martienssen R."/>
            <person name="Nieduszynski C.A."/>
            <person name="Spatafora J.W."/>
            <person name="Friedman N."/>
            <person name="Dalgaard J.Z."/>
            <person name="Baumann P."/>
            <person name="Niki H."/>
            <person name="Regev A."/>
            <person name="Nusbaum C."/>
        </authorList>
    </citation>
    <scope>NUCLEOTIDE SEQUENCE [LARGE SCALE GENOMIC DNA]</scope>
    <source>
        <strain evidence="3">OY26 / ATCC MYA-4695 / CBS 11777 / NBRC 106824 / NRRL Y48691</strain>
    </source>
</reference>
<accession>S9XK11</accession>
<keyword evidence="3" id="KW-1185">Reference proteome</keyword>
<dbReference type="InterPro" id="IPR044926">
    <property type="entry name" value="RGS_subdomain_2"/>
</dbReference>
<dbReference type="SUPFAM" id="SSF48097">
    <property type="entry name" value="Regulator of G-protein signaling, RGS"/>
    <property type="match status" value="1"/>
</dbReference>
<evidence type="ECO:0000313" key="3">
    <source>
        <dbReference type="Proteomes" id="UP000015464"/>
    </source>
</evidence>
<dbReference type="GO" id="GO:0005886">
    <property type="term" value="C:plasma membrane"/>
    <property type="evidence" value="ECO:0007669"/>
    <property type="project" value="TreeGrafter"/>
</dbReference>
<dbReference type="InterPro" id="IPR052246">
    <property type="entry name" value="Cell_Polariz_PKAAnc"/>
</dbReference>